<sequence length="189" mass="22656">KQLFCTLKKNFYDPPYTPKKMKRSVLTILFIMIAILGHAQYGNYVQLSALDLLQYQMQKNRKQMTTPPFRRYGMRRIRASKIMEDNDPRQIWGWQIHPNENYQTSEPLYKLFQRNNLTAMAVVDTKEGKTEIIFWDKLYYRRFAQQLRTIGFVMRNTPRATNILEFRKLDVSVTVDVEIWSDIYILTVQ</sequence>
<gene>
    <name evidence="1" type="ORF">HMPREF0653_01554</name>
</gene>
<proteinExistence type="predicted"/>
<dbReference type="RefSeq" id="WP_021669556.1">
    <property type="nucleotide sequence ID" value="NZ_KI259442.1"/>
</dbReference>
<organism evidence="1 2">
    <name type="scientific">Prevotella disiens JCM 6334 = ATCC 29426</name>
    <dbReference type="NCBI Taxonomy" id="1235811"/>
    <lineage>
        <taxon>Bacteria</taxon>
        <taxon>Pseudomonadati</taxon>
        <taxon>Bacteroidota</taxon>
        <taxon>Bacteroidia</taxon>
        <taxon>Bacteroidales</taxon>
        <taxon>Prevotellaceae</taxon>
        <taxon>Prevotella</taxon>
    </lineage>
</organism>
<name>A0ABP2Y799_9BACT</name>
<reference evidence="1 2" key="1">
    <citation type="submission" date="2013-06" db="EMBL/GenBank/DDBJ databases">
        <authorList>
            <person name="Weinstock G."/>
            <person name="Sodergren E."/>
            <person name="Lobos E.A."/>
            <person name="Fulton L."/>
            <person name="Fulton R."/>
            <person name="Courtney L."/>
            <person name="Fronick C."/>
            <person name="O'Laughlin M."/>
            <person name="Godfrey J."/>
            <person name="Wilson R.M."/>
            <person name="Miner T."/>
            <person name="Farmer C."/>
            <person name="Delehaunty K."/>
            <person name="Cordes M."/>
            <person name="Minx P."/>
            <person name="Tomlinson C."/>
            <person name="Chen J."/>
            <person name="Wollam A."/>
            <person name="Pepin K.H."/>
            <person name="Bhonagiri V."/>
            <person name="Zhang X."/>
            <person name="Warren W."/>
            <person name="Mitreva M."/>
            <person name="Mardis E.R."/>
            <person name="Wilson R.K."/>
        </authorList>
    </citation>
    <scope>NUCLEOTIDE SEQUENCE [LARGE SCALE GENOMIC DNA]</scope>
    <source>
        <strain evidence="1 2">ATCC 29426</strain>
    </source>
</reference>
<comment type="caution">
    <text evidence="1">The sequence shown here is derived from an EMBL/GenBank/DDBJ whole genome shotgun (WGS) entry which is preliminary data.</text>
</comment>
<protein>
    <submittedName>
        <fullName evidence="1">Uncharacterized protein</fullName>
    </submittedName>
</protein>
<accession>A0ABP2Y799</accession>
<dbReference type="Proteomes" id="UP000016660">
    <property type="component" value="Unassembled WGS sequence"/>
</dbReference>
<evidence type="ECO:0000313" key="1">
    <source>
        <dbReference type="EMBL" id="ERJ76306.1"/>
    </source>
</evidence>
<feature type="non-terminal residue" evidence="1">
    <location>
        <position position="1"/>
    </location>
</feature>
<evidence type="ECO:0000313" key="2">
    <source>
        <dbReference type="Proteomes" id="UP000016660"/>
    </source>
</evidence>
<keyword evidence="2" id="KW-1185">Reference proteome</keyword>
<dbReference type="EMBL" id="AWUY01000135">
    <property type="protein sequence ID" value="ERJ76306.1"/>
    <property type="molecule type" value="Genomic_DNA"/>
</dbReference>